<accession>A0A3D8IP48</accession>
<name>A0A3D8IP48_9HELI</name>
<dbReference type="SUPFAM" id="SSF55068">
    <property type="entry name" value="Peptide methionine sulfoxide reductase"/>
    <property type="match status" value="2"/>
</dbReference>
<dbReference type="Gene3D" id="3.30.1060.10">
    <property type="entry name" value="Peptide methionine sulphoxide reductase MsrA"/>
    <property type="match status" value="2"/>
</dbReference>
<feature type="domain" description="Peptide methionine sulphoxide reductase MsrA" evidence="5">
    <location>
        <begin position="5"/>
        <end position="67"/>
    </location>
</feature>
<dbReference type="Proteomes" id="UP000256379">
    <property type="component" value="Unassembled WGS sequence"/>
</dbReference>
<keyword evidence="7" id="KW-1185">Reference proteome</keyword>
<gene>
    <name evidence="4" type="primary">msrA</name>
    <name evidence="6" type="ORF">CQA53_01895</name>
</gene>
<feature type="active site" evidence="4">
    <location>
        <position position="11"/>
    </location>
</feature>
<comment type="catalytic activity">
    <reaction evidence="3 4">
        <text>[thioredoxin]-disulfide + L-methionine + H2O = L-methionine (S)-S-oxide + [thioredoxin]-dithiol</text>
        <dbReference type="Rhea" id="RHEA:19993"/>
        <dbReference type="Rhea" id="RHEA-COMP:10698"/>
        <dbReference type="Rhea" id="RHEA-COMP:10700"/>
        <dbReference type="ChEBI" id="CHEBI:15377"/>
        <dbReference type="ChEBI" id="CHEBI:29950"/>
        <dbReference type="ChEBI" id="CHEBI:50058"/>
        <dbReference type="ChEBI" id="CHEBI:57844"/>
        <dbReference type="ChEBI" id="CHEBI:58772"/>
        <dbReference type="EC" id="1.8.4.11"/>
    </reaction>
</comment>
<evidence type="ECO:0000256" key="4">
    <source>
        <dbReference type="HAMAP-Rule" id="MF_01401"/>
    </source>
</evidence>
<dbReference type="GO" id="GO:0033744">
    <property type="term" value="F:L-methionine:thioredoxin-disulfide S-oxidoreductase activity"/>
    <property type="evidence" value="ECO:0007669"/>
    <property type="project" value="RHEA"/>
</dbReference>
<comment type="similarity">
    <text evidence="4">Belongs to the MsrA Met sulfoxide reductase family.</text>
</comment>
<evidence type="ECO:0000313" key="7">
    <source>
        <dbReference type="Proteomes" id="UP000256379"/>
    </source>
</evidence>
<feature type="domain" description="Peptide methionine sulphoxide reductase MsrA" evidence="5">
    <location>
        <begin position="117"/>
        <end position="203"/>
    </location>
</feature>
<protein>
    <recommendedName>
        <fullName evidence="4">Peptide methionine sulfoxide reductase MsrA</fullName>
        <shortName evidence="4">Protein-methionine-S-oxide reductase</shortName>
        <ecNumber evidence="4">1.8.4.11</ecNumber>
    </recommendedName>
    <alternativeName>
        <fullName evidence="4">Peptide-methionine (S)-S-oxide reductase</fullName>
        <shortName evidence="4">Peptide Met(O) reductase</shortName>
    </alternativeName>
</protein>
<comment type="function">
    <text evidence="4">Has an important function as a repair enzyme for proteins that have been inactivated by oxidation. Catalyzes the reversible oxidation-reduction of methionine sulfoxide in proteins to methionine.</text>
</comment>
<keyword evidence="1 4" id="KW-0560">Oxidoreductase</keyword>
<evidence type="ECO:0000256" key="2">
    <source>
        <dbReference type="ARBA" id="ARBA00047806"/>
    </source>
</evidence>
<dbReference type="InterPro" id="IPR002569">
    <property type="entry name" value="Met_Sox_Rdtase_MsrA_dom"/>
</dbReference>
<dbReference type="InterPro" id="IPR036509">
    <property type="entry name" value="Met_Sox_Rdtase_MsrA_sf"/>
</dbReference>
<dbReference type="HAMAP" id="MF_01401">
    <property type="entry name" value="MsrA"/>
    <property type="match status" value="1"/>
</dbReference>
<sequence>MKQIVYLAGGCFWGMQGYFDLLQGIISTRVGYANSHISNPSYQQVCSGITNAAEVIEIVYEDTLIGLCSEIGAKSKNIQENYENQKKRDAVKSGTQIEVDSQEYLYNFYGITQLPDCILSRFFSIINPTTLNKQGNDIGTQYRSGIYLQDSAGLQEINDFITNFIQPYYDCRIVVEVLELENFYLAESYHQKYLEKNPNGYCHIDISKAFQPLSLLL</sequence>
<dbReference type="GO" id="GO:0008113">
    <property type="term" value="F:peptide-methionine (S)-S-oxide reductase activity"/>
    <property type="evidence" value="ECO:0007669"/>
    <property type="project" value="UniProtKB-UniRule"/>
</dbReference>
<organism evidence="6 7">
    <name type="scientific">Helicobacter didelphidarum</name>
    <dbReference type="NCBI Taxonomy" id="2040648"/>
    <lineage>
        <taxon>Bacteria</taxon>
        <taxon>Pseudomonadati</taxon>
        <taxon>Campylobacterota</taxon>
        <taxon>Epsilonproteobacteria</taxon>
        <taxon>Campylobacterales</taxon>
        <taxon>Helicobacteraceae</taxon>
        <taxon>Helicobacter</taxon>
    </lineage>
</organism>
<proteinExistence type="inferred from homology"/>
<dbReference type="EC" id="1.8.4.11" evidence="4"/>
<evidence type="ECO:0000259" key="5">
    <source>
        <dbReference type="Pfam" id="PF01625"/>
    </source>
</evidence>
<dbReference type="OrthoDB" id="4174719at2"/>
<dbReference type="InterPro" id="IPR050162">
    <property type="entry name" value="MsrA_MetSO_reductase"/>
</dbReference>
<evidence type="ECO:0000256" key="3">
    <source>
        <dbReference type="ARBA" id="ARBA00048782"/>
    </source>
</evidence>
<comment type="catalytic activity">
    <reaction evidence="2 4">
        <text>L-methionyl-[protein] + [thioredoxin]-disulfide + H2O = L-methionyl-(S)-S-oxide-[protein] + [thioredoxin]-dithiol</text>
        <dbReference type="Rhea" id="RHEA:14217"/>
        <dbReference type="Rhea" id="RHEA-COMP:10698"/>
        <dbReference type="Rhea" id="RHEA-COMP:10700"/>
        <dbReference type="Rhea" id="RHEA-COMP:12313"/>
        <dbReference type="Rhea" id="RHEA-COMP:12315"/>
        <dbReference type="ChEBI" id="CHEBI:15377"/>
        <dbReference type="ChEBI" id="CHEBI:16044"/>
        <dbReference type="ChEBI" id="CHEBI:29950"/>
        <dbReference type="ChEBI" id="CHEBI:44120"/>
        <dbReference type="ChEBI" id="CHEBI:50058"/>
        <dbReference type="EC" id="1.8.4.11"/>
    </reaction>
</comment>
<reference evidence="6 7" key="1">
    <citation type="submission" date="2018-04" db="EMBL/GenBank/DDBJ databases">
        <title>Novel Campyloabacter and Helicobacter Species and Strains.</title>
        <authorList>
            <person name="Mannion A.J."/>
            <person name="Shen Z."/>
            <person name="Fox J.G."/>
        </authorList>
    </citation>
    <scope>NUCLEOTIDE SEQUENCE [LARGE SCALE GENOMIC DNA]</scope>
    <source>
        <strain evidence="6 7">MIT 17-337</strain>
    </source>
</reference>
<evidence type="ECO:0000256" key="1">
    <source>
        <dbReference type="ARBA" id="ARBA00023002"/>
    </source>
</evidence>
<evidence type="ECO:0000313" key="6">
    <source>
        <dbReference type="EMBL" id="RDU67038.1"/>
    </source>
</evidence>
<comment type="caution">
    <text evidence="6">The sequence shown here is derived from an EMBL/GenBank/DDBJ whole genome shotgun (WGS) entry which is preliminary data.</text>
</comment>
<dbReference type="GO" id="GO:0034599">
    <property type="term" value="P:cellular response to oxidative stress"/>
    <property type="evidence" value="ECO:0007669"/>
    <property type="project" value="TreeGrafter"/>
</dbReference>
<dbReference type="GO" id="GO:0005737">
    <property type="term" value="C:cytoplasm"/>
    <property type="evidence" value="ECO:0007669"/>
    <property type="project" value="TreeGrafter"/>
</dbReference>
<dbReference type="PANTHER" id="PTHR42799:SF2">
    <property type="entry name" value="MITOCHONDRIAL PEPTIDE METHIONINE SULFOXIDE REDUCTASE"/>
    <property type="match status" value="1"/>
</dbReference>
<dbReference type="RefSeq" id="WP_115542333.1">
    <property type="nucleotide sequence ID" value="NZ_NXLQ01000002.1"/>
</dbReference>
<dbReference type="PANTHER" id="PTHR42799">
    <property type="entry name" value="MITOCHONDRIAL PEPTIDE METHIONINE SULFOXIDE REDUCTASE"/>
    <property type="match status" value="1"/>
</dbReference>
<dbReference type="AlphaFoldDB" id="A0A3D8IP48"/>
<dbReference type="Pfam" id="PF01625">
    <property type="entry name" value="PMSR"/>
    <property type="match status" value="2"/>
</dbReference>
<dbReference type="EMBL" id="NXLQ01000002">
    <property type="protein sequence ID" value="RDU67038.1"/>
    <property type="molecule type" value="Genomic_DNA"/>
</dbReference>